<organism evidence="2 3">
    <name type="scientific">Burkholderia stabilis</name>
    <dbReference type="NCBI Taxonomy" id="95485"/>
    <lineage>
        <taxon>Bacteria</taxon>
        <taxon>Pseudomonadati</taxon>
        <taxon>Pseudomonadota</taxon>
        <taxon>Betaproteobacteria</taxon>
        <taxon>Burkholderiales</taxon>
        <taxon>Burkholderiaceae</taxon>
        <taxon>Burkholderia</taxon>
        <taxon>Burkholderia cepacia complex</taxon>
    </lineage>
</organism>
<name>A0A1Y1BVM2_9BURK</name>
<protein>
    <recommendedName>
        <fullName evidence="4">Surface antigen</fullName>
    </recommendedName>
</protein>
<evidence type="ECO:0000256" key="1">
    <source>
        <dbReference type="SAM" id="SignalP"/>
    </source>
</evidence>
<dbReference type="EMBL" id="AP018113">
    <property type="protein sequence ID" value="BAX64044.1"/>
    <property type="molecule type" value="Genomic_DNA"/>
</dbReference>
<evidence type="ECO:0000313" key="2">
    <source>
        <dbReference type="EMBL" id="BAX64044.1"/>
    </source>
</evidence>
<gene>
    <name evidence="2" type="ORF">BSFP_069170</name>
</gene>
<dbReference type="Proteomes" id="UP000218432">
    <property type="component" value="Chromosome 3"/>
</dbReference>
<dbReference type="AlphaFoldDB" id="A0A1Y1BVM2"/>
<sequence>MCNMFRFGIGIVCLCLSAPVLAQMDDELPDYGTNCRAVVAQANIDGTEQQIVGRACLQSDGTWRIVQSDDGSVLWYPAAAYPYPDPWYWGPPLFIGAGVSFIFVDRFHHFHHFHHFDHFNRMDHRHFGMPVGSGFHRGPVIGGGGHGFGGMHQFGGMSGGGGMRRH</sequence>
<proteinExistence type="predicted"/>
<accession>A0A1Y1BVM2</accession>
<feature type="chain" id="PRO_5013050331" description="Surface antigen" evidence="1">
    <location>
        <begin position="23"/>
        <end position="166"/>
    </location>
</feature>
<evidence type="ECO:0008006" key="4">
    <source>
        <dbReference type="Google" id="ProtNLM"/>
    </source>
</evidence>
<dbReference type="RefSeq" id="WP_096476339.1">
    <property type="nucleotide sequence ID" value="NZ_AP018113.1"/>
</dbReference>
<reference evidence="2 3" key="1">
    <citation type="journal article" date="2017" name="Genome Announc.">
        <title>Complete Genome Sequence of Burkholderia stabilis FERMP-21014.</title>
        <authorList>
            <person name="Konishi K."/>
            <person name="Kumagai T."/>
            <person name="Sakasegawa S."/>
            <person name="Tamura T."/>
        </authorList>
    </citation>
    <scope>NUCLEOTIDE SEQUENCE [LARGE SCALE GENOMIC DNA]</scope>
    <source>
        <strain evidence="2 3">FERMP-21014</strain>
    </source>
</reference>
<evidence type="ECO:0000313" key="3">
    <source>
        <dbReference type="Proteomes" id="UP000218432"/>
    </source>
</evidence>
<keyword evidence="1" id="KW-0732">Signal</keyword>
<feature type="signal peptide" evidence="1">
    <location>
        <begin position="1"/>
        <end position="22"/>
    </location>
</feature>